<dbReference type="InterPro" id="IPR038322">
    <property type="entry name" value="Pex19_C_sf"/>
</dbReference>
<organism evidence="2 3">
    <name type="scientific">Lineolata rhizophorae</name>
    <dbReference type="NCBI Taxonomy" id="578093"/>
    <lineage>
        <taxon>Eukaryota</taxon>
        <taxon>Fungi</taxon>
        <taxon>Dikarya</taxon>
        <taxon>Ascomycota</taxon>
        <taxon>Pezizomycotina</taxon>
        <taxon>Dothideomycetes</taxon>
        <taxon>Dothideomycetes incertae sedis</taxon>
        <taxon>Lineolatales</taxon>
        <taxon>Lineolataceae</taxon>
        <taxon>Lineolata</taxon>
    </lineage>
</organism>
<dbReference type="EMBL" id="MU001671">
    <property type="protein sequence ID" value="KAF2461483.1"/>
    <property type="molecule type" value="Genomic_DNA"/>
</dbReference>
<dbReference type="PANTHER" id="PTHR12774:SF2">
    <property type="entry name" value="PEROXISOMAL BIOGENESIS FACTOR 19"/>
    <property type="match status" value="1"/>
</dbReference>
<evidence type="ECO:0000313" key="2">
    <source>
        <dbReference type="EMBL" id="KAF2461483.1"/>
    </source>
</evidence>
<name>A0A6A6PDI7_9PEZI</name>
<keyword evidence="3" id="KW-1185">Reference proteome</keyword>
<feature type="region of interest" description="Disordered" evidence="1">
    <location>
        <begin position="311"/>
        <end position="341"/>
    </location>
</feature>
<dbReference type="Gene3D" id="1.20.120.900">
    <property type="entry name" value="Pex19, mPTS binding domain"/>
    <property type="match status" value="1"/>
</dbReference>
<accession>A0A6A6PDI7</accession>
<dbReference type="GO" id="GO:0045046">
    <property type="term" value="P:protein import into peroxisome membrane"/>
    <property type="evidence" value="ECO:0007669"/>
    <property type="project" value="TreeGrafter"/>
</dbReference>
<dbReference type="OrthoDB" id="21292at2759"/>
<evidence type="ECO:0000313" key="3">
    <source>
        <dbReference type="Proteomes" id="UP000799766"/>
    </source>
</evidence>
<gene>
    <name evidence="2" type="ORF">BDY21DRAFT_87781</name>
</gene>
<protein>
    <submittedName>
        <fullName evidence="2">Pex19 protein family-domain-containing protein</fullName>
    </submittedName>
</protein>
<dbReference type="Pfam" id="PF04614">
    <property type="entry name" value="Pex19"/>
    <property type="match status" value="1"/>
</dbReference>
<feature type="region of interest" description="Disordered" evidence="1">
    <location>
        <begin position="137"/>
        <end position="160"/>
    </location>
</feature>
<dbReference type="AlphaFoldDB" id="A0A6A6PDI7"/>
<feature type="compositionally biased region" description="Low complexity" evidence="1">
    <location>
        <begin position="63"/>
        <end position="80"/>
    </location>
</feature>
<sequence length="341" mass="36492">MAEQKKPEQPVESAPDPDSDDLDELDDVLDQFADKPGAHAPDAPASASTSKPADTTSQTASGSREASPAPASQRPSATSQTEADDVDDDDLEKQLQAGMAELLGGLDSPEMQKQFEEMMKGFAAADAASGGMASMSAKEAAAGGGAKDSGGPSAASVADESFQETIRRTMERMKVSEDNASSAAQADSTSGDDFLAKMLREMEKGGLDPSSAGMGGPAGSDEDFSKMLLGMMEQLTNKDILYEPMKELHDKFPIWMAENRDKGKVSDEDWKRYEEQEMLVTEIVGRFERDGYKDENPEDREYILERMHKMQAAGSPPPDLVGDMNAAQEALGELDAGCPTQ</sequence>
<dbReference type="PANTHER" id="PTHR12774">
    <property type="entry name" value="PEROXISOMAL BIOGENESIS FACTOR 19"/>
    <property type="match status" value="1"/>
</dbReference>
<feature type="compositionally biased region" description="Acidic residues" evidence="1">
    <location>
        <begin position="15"/>
        <end position="29"/>
    </location>
</feature>
<dbReference type="InterPro" id="IPR006708">
    <property type="entry name" value="Pex19"/>
</dbReference>
<reference evidence="2" key="1">
    <citation type="journal article" date="2020" name="Stud. Mycol.">
        <title>101 Dothideomycetes genomes: a test case for predicting lifestyles and emergence of pathogens.</title>
        <authorList>
            <person name="Haridas S."/>
            <person name="Albert R."/>
            <person name="Binder M."/>
            <person name="Bloem J."/>
            <person name="Labutti K."/>
            <person name="Salamov A."/>
            <person name="Andreopoulos B."/>
            <person name="Baker S."/>
            <person name="Barry K."/>
            <person name="Bills G."/>
            <person name="Bluhm B."/>
            <person name="Cannon C."/>
            <person name="Castanera R."/>
            <person name="Culley D."/>
            <person name="Daum C."/>
            <person name="Ezra D."/>
            <person name="Gonzalez J."/>
            <person name="Henrissat B."/>
            <person name="Kuo A."/>
            <person name="Liang C."/>
            <person name="Lipzen A."/>
            <person name="Lutzoni F."/>
            <person name="Magnuson J."/>
            <person name="Mondo S."/>
            <person name="Nolan M."/>
            <person name="Ohm R."/>
            <person name="Pangilinan J."/>
            <person name="Park H.-J."/>
            <person name="Ramirez L."/>
            <person name="Alfaro M."/>
            <person name="Sun H."/>
            <person name="Tritt A."/>
            <person name="Yoshinaga Y."/>
            <person name="Zwiers L.-H."/>
            <person name="Turgeon B."/>
            <person name="Goodwin S."/>
            <person name="Spatafora J."/>
            <person name="Crous P."/>
            <person name="Grigoriev I."/>
        </authorList>
    </citation>
    <scope>NUCLEOTIDE SEQUENCE</scope>
    <source>
        <strain evidence="2">ATCC 16933</strain>
    </source>
</reference>
<dbReference type="GO" id="GO:0005778">
    <property type="term" value="C:peroxisomal membrane"/>
    <property type="evidence" value="ECO:0007669"/>
    <property type="project" value="TreeGrafter"/>
</dbReference>
<proteinExistence type="predicted"/>
<feature type="compositionally biased region" description="Polar residues" evidence="1">
    <location>
        <begin position="46"/>
        <end position="62"/>
    </location>
</feature>
<evidence type="ECO:0000256" key="1">
    <source>
        <dbReference type="SAM" id="MobiDB-lite"/>
    </source>
</evidence>
<feature type="region of interest" description="Disordered" evidence="1">
    <location>
        <begin position="1"/>
        <end position="114"/>
    </location>
</feature>
<dbReference type="Proteomes" id="UP000799766">
    <property type="component" value="Unassembled WGS sequence"/>
</dbReference>
<dbReference type="GO" id="GO:0033328">
    <property type="term" value="F:peroxisome membrane targeting sequence binding"/>
    <property type="evidence" value="ECO:0007669"/>
    <property type="project" value="TreeGrafter"/>
</dbReference>
<feature type="compositionally biased region" description="Acidic residues" evidence="1">
    <location>
        <begin position="82"/>
        <end position="91"/>
    </location>
</feature>